<evidence type="ECO:0000313" key="3">
    <source>
        <dbReference type="Proteomes" id="UP000218824"/>
    </source>
</evidence>
<feature type="transmembrane region" description="Helical" evidence="1">
    <location>
        <begin position="132"/>
        <end position="152"/>
    </location>
</feature>
<accession>A0AAU9AGD1</accession>
<reference evidence="2 3" key="1">
    <citation type="journal article" date="2017" name="DNA Res.">
        <title>Complete genome sequence and expression profile of the commercial lytic enzyme producer Lysobacter enzymogenes M497-1.</title>
        <authorList>
            <person name="Takami H."/>
            <person name="Toyoda A."/>
            <person name="Uchiyama I."/>
            <person name="Itoh T."/>
            <person name="Takaki Y."/>
            <person name="Arai W."/>
            <person name="Nishi S."/>
            <person name="Kawai M."/>
            <person name="Shinya K."/>
            <person name="Ikeda H."/>
        </authorList>
    </citation>
    <scope>NUCLEOTIDE SEQUENCE [LARGE SCALE GENOMIC DNA]</scope>
    <source>
        <strain evidence="2 3">M497-1</strain>
    </source>
</reference>
<dbReference type="Proteomes" id="UP000218824">
    <property type="component" value="Chromosome"/>
</dbReference>
<keyword evidence="1" id="KW-0812">Transmembrane</keyword>
<feature type="transmembrane region" description="Helical" evidence="1">
    <location>
        <begin position="172"/>
        <end position="190"/>
    </location>
</feature>
<organism evidence="2 3">
    <name type="scientific">Lysobacter enzymogenes</name>
    <dbReference type="NCBI Taxonomy" id="69"/>
    <lineage>
        <taxon>Bacteria</taxon>
        <taxon>Pseudomonadati</taxon>
        <taxon>Pseudomonadota</taxon>
        <taxon>Gammaproteobacteria</taxon>
        <taxon>Lysobacterales</taxon>
        <taxon>Lysobacteraceae</taxon>
        <taxon>Lysobacter</taxon>
    </lineage>
</organism>
<name>A0AAU9AGD1_LYSEN</name>
<dbReference type="GeneID" id="83062013"/>
<dbReference type="KEGG" id="lem:LEN_0071"/>
<dbReference type="RefSeq" id="WP_096376204.1">
    <property type="nucleotide sequence ID" value="NZ_AP014940.1"/>
</dbReference>
<dbReference type="EMBL" id="AP014940">
    <property type="protein sequence ID" value="BAV95558.1"/>
    <property type="molecule type" value="Genomic_DNA"/>
</dbReference>
<feature type="transmembrane region" description="Helical" evidence="1">
    <location>
        <begin position="25"/>
        <end position="50"/>
    </location>
</feature>
<evidence type="ECO:0000256" key="1">
    <source>
        <dbReference type="SAM" id="Phobius"/>
    </source>
</evidence>
<evidence type="ECO:0000313" key="2">
    <source>
        <dbReference type="EMBL" id="BAV95558.1"/>
    </source>
</evidence>
<protein>
    <submittedName>
        <fullName evidence="2">Membrane protein</fullName>
    </submittedName>
</protein>
<dbReference type="AlphaFoldDB" id="A0AAU9AGD1"/>
<sequence>MEDNVYAPPTANVVADAPAAGTGRFYVVAPLKFCLLFFFTLGLYQLYWFYMQWARYSRRHPQQTVWPVARAIFAVFFAHSLAKRLDEAVRERGERSDWAPIATATAYVVSQILGNVSDQLAARNIGLPYSDLIGTAMLVPIGLSLLRMQAAANRASGDPQGEGNRRLGPANYVWLVIGAVLWLLLFSNYLL</sequence>
<keyword evidence="1" id="KW-1133">Transmembrane helix</keyword>
<proteinExistence type="predicted"/>
<gene>
    <name evidence="2" type="ORF">LEN_0071</name>
</gene>
<keyword evidence="1" id="KW-0472">Membrane</keyword>